<dbReference type="PANTHER" id="PTHR12935:SF0">
    <property type="entry name" value="GAMMA-GLUTAMYLCYCLOTRANSFERASE"/>
    <property type="match status" value="1"/>
</dbReference>
<dbReference type="Pfam" id="PF13772">
    <property type="entry name" value="AIG2_2"/>
    <property type="match status" value="1"/>
</dbReference>
<dbReference type="InterPro" id="IPR017939">
    <property type="entry name" value="G-Glutamylcylcotransferase"/>
</dbReference>
<evidence type="ECO:0000256" key="1">
    <source>
        <dbReference type="ARBA" id="ARBA00023239"/>
    </source>
</evidence>
<organism evidence="4 5">
    <name type="scientific">Pseudokineococcus marinus</name>
    <dbReference type="NCBI Taxonomy" id="351215"/>
    <lineage>
        <taxon>Bacteria</taxon>
        <taxon>Bacillati</taxon>
        <taxon>Actinomycetota</taxon>
        <taxon>Actinomycetes</taxon>
        <taxon>Kineosporiales</taxon>
        <taxon>Kineosporiaceae</taxon>
        <taxon>Pseudokineococcus</taxon>
    </lineage>
</organism>
<dbReference type="Proteomes" id="UP000555552">
    <property type="component" value="Unassembled WGS sequence"/>
</dbReference>
<dbReference type="GO" id="GO:0016740">
    <property type="term" value="F:transferase activity"/>
    <property type="evidence" value="ECO:0007669"/>
    <property type="project" value="UniProtKB-KW"/>
</dbReference>
<protein>
    <submittedName>
        <fullName evidence="4">Gamma-glutamylcyclotransferase</fullName>
    </submittedName>
</protein>
<name>A0A849BLR1_9ACTN</name>
<dbReference type="SUPFAM" id="SSF110857">
    <property type="entry name" value="Gamma-glutamyl cyclotransferase-like"/>
    <property type="match status" value="1"/>
</dbReference>
<dbReference type="InterPro" id="IPR036568">
    <property type="entry name" value="GGCT-like_sf"/>
</dbReference>
<dbReference type="PANTHER" id="PTHR12935">
    <property type="entry name" value="GAMMA-GLUTAMYLCYCLOTRANSFERASE"/>
    <property type="match status" value="1"/>
</dbReference>
<evidence type="ECO:0000313" key="5">
    <source>
        <dbReference type="Proteomes" id="UP000555552"/>
    </source>
</evidence>
<keyword evidence="1" id="KW-0456">Lyase</keyword>
<gene>
    <name evidence="4" type="ORF">HLB09_10920</name>
</gene>
<reference evidence="4 5" key="1">
    <citation type="submission" date="2020-05" db="EMBL/GenBank/DDBJ databases">
        <title>MicrobeNet Type strains.</title>
        <authorList>
            <person name="Nicholson A.C."/>
        </authorList>
    </citation>
    <scope>NUCLEOTIDE SEQUENCE [LARGE SCALE GENOMIC DNA]</scope>
    <source>
        <strain evidence="4 5">JCM 14547</strain>
    </source>
</reference>
<comment type="caution">
    <text evidence="4">The sequence shown here is derived from an EMBL/GenBank/DDBJ whole genome shotgun (WGS) entry which is preliminary data.</text>
</comment>
<dbReference type="RefSeq" id="WP_171203398.1">
    <property type="nucleotide sequence ID" value="NZ_BAAANP010000038.1"/>
</dbReference>
<evidence type="ECO:0000256" key="3">
    <source>
        <dbReference type="PIRSR" id="PIRSR617939-2"/>
    </source>
</evidence>
<accession>A0A849BLR1</accession>
<evidence type="ECO:0000313" key="4">
    <source>
        <dbReference type="EMBL" id="NNH23591.1"/>
    </source>
</evidence>
<feature type="binding site" evidence="3">
    <location>
        <begin position="4"/>
        <end position="9"/>
    </location>
    <ligand>
        <name>substrate</name>
    </ligand>
</feature>
<dbReference type="EMBL" id="JABEMA010000165">
    <property type="protein sequence ID" value="NNH23591.1"/>
    <property type="molecule type" value="Genomic_DNA"/>
</dbReference>
<dbReference type="AlphaFoldDB" id="A0A849BLR1"/>
<dbReference type="GO" id="GO:0003839">
    <property type="term" value="F:gamma-glutamylcyclotransferase activity"/>
    <property type="evidence" value="ECO:0007669"/>
    <property type="project" value="InterPro"/>
</dbReference>
<keyword evidence="4" id="KW-0808">Transferase</keyword>
<dbReference type="Gene3D" id="3.10.490.10">
    <property type="entry name" value="Gamma-glutamyl cyclotransferase-like"/>
    <property type="match status" value="1"/>
</dbReference>
<feature type="binding site" evidence="3">
    <location>
        <position position="121"/>
    </location>
    <ligand>
        <name>substrate</name>
    </ligand>
</feature>
<evidence type="ECO:0000256" key="2">
    <source>
        <dbReference type="PIRSR" id="PIRSR617939-1"/>
    </source>
</evidence>
<sequence>MPQYAAYGSNLHPARMAERAPHSPLAGTGWLHGWRLTFGGEDRGFEGALATVVQDSAADAAVYVGLYDLTDADAKALDDLEGAGLGLYRKVRVRVDTLSGQVLAWVYVLDAYEGGLPAARYLGMVADAAEAAGAPAEYVTALRARPCRASEAGGPPPSGLVGGA</sequence>
<dbReference type="CDD" id="cd06661">
    <property type="entry name" value="GGCT_like"/>
    <property type="match status" value="1"/>
</dbReference>
<dbReference type="InterPro" id="IPR013024">
    <property type="entry name" value="GGCT-like"/>
</dbReference>
<proteinExistence type="predicted"/>
<feature type="active site" description="Proton acceptor" evidence="2">
    <location>
        <position position="81"/>
    </location>
</feature>
<keyword evidence="5" id="KW-1185">Reference proteome</keyword>